<comment type="caution">
    <text evidence="3">The sequence shown here is derived from an EMBL/GenBank/DDBJ whole genome shotgun (WGS) entry which is preliminary data.</text>
</comment>
<dbReference type="Proteomes" id="UP000811619">
    <property type="component" value="Unassembled WGS sequence"/>
</dbReference>
<sequence>MGREKRKLMVPAGAGGAKERHKRAQRAQFDPSAPVPEGLVAKPSVPKSKHHTYFEFVENKEKKKKLEVQVTRAKTPPPGFEFVPIGNPVLTSACKELSREKDAMIFIVSSVATNSLSQQVNRLGHHVRQTIVEEARESMAHLPQSGAATPDGKPEPIPESQAEYHLQADAALRDLFPRIPNTDRQIIIEHAFTRVSVPHHGYSLCSLTNRFISQRTNGKVEQPVGFSDDIPLARRVQLAVLAHIRHAHTRYDELLKEAGWQMARKAVEELCLDIIVKWRGDEETGRDQLDEILREVVIISDSEGDESEEETTDDDSSTEDSGSATSVIMVSEQSIAAQPAAASERVPSPGMSAGPTRVLVHAREKHPMASGDRGPNSSRKDQRGFKRYRAWQDAIIRNREPGVPGPDFLSRDNGEYDPLHPQIYPDAHEGGLIAHNDGRLPRATGFQVSTSLRTRCSPSLPRRMGTPPPVVPRTGESQPSGNGLSLPAHDHSTNGPGPSFSSRAMPPTTSHRVRDILVPSIEPTSPGTMRPAFVRSVPPRQLDPVDQLRYRTQELFFHPTSIQSMESFREDTARAGGRRVFCDQPAQRLQSSNIVNEASFFVAPARTEGPSFQDLSACPSPSRQHVGRYYEQTGSSYAPRAERIVVNASRPGTLSNPILMEDRGGFYERIPLAPEPKRIAQGDENRSTNFPQEPFTATRSYRAVVPENRSENRSEVLREGQQSRNSMETIPLPRPGPFPYSDRFRHKQPVYPRHPTTFSSLSTGSDAAQWPAQSGQRWSNQQE</sequence>
<dbReference type="EMBL" id="SRPY01000530">
    <property type="protein sequence ID" value="KAG5922191.1"/>
    <property type="molecule type" value="Genomic_DNA"/>
</dbReference>
<name>A0A8K0J6E7_9HYPO</name>
<evidence type="ECO:0000313" key="3">
    <source>
        <dbReference type="EMBL" id="KAG5922191.1"/>
    </source>
</evidence>
<feature type="compositionally biased region" description="Polar residues" evidence="1">
    <location>
        <begin position="756"/>
        <end position="783"/>
    </location>
</feature>
<reference evidence="3" key="1">
    <citation type="journal article" date="2020" name="bioRxiv">
        <title>Whole genome comparisons of ergot fungi reveals the divergence and evolution of species within the genus Claviceps are the result of varying mechanisms driving genome evolution and host range expansion.</title>
        <authorList>
            <person name="Wyka S.A."/>
            <person name="Mondo S.J."/>
            <person name="Liu M."/>
            <person name="Dettman J."/>
            <person name="Nalam V."/>
            <person name="Broders K.D."/>
        </authorList>
    </citation>
    <scope>NUCLEOTIDE SEQUENCE</scope>
    <source>
        <strain evidence="3">CCC 489</strain>
    </source>
</reference>
<feature type="compositionally biased region" description="Polar residues" evidence="1">
    <location>
        <begin position="493"/>
        <end position="508"/>
    </location>
</feature>
<dbReference type="OrthoDB" id="5288828at2759"/>
<dbReference type="InterPro" id="IPR018744">
    <property type="entry name" value="DUF2293"/>
</dbReference>
<dbReference type="Pfam" id="PF10056">
    <property type="entry name" value="DUF2293"/>
    <property type="match status" value="1"/>
</dbReference>
<feature type="compositionally biased region" description="Basic and acidic residues" evidence="1">
    <location>
        <begin position="708"/>
        <end position="718"/>
    </location>
</feature>
<feature type="region of interest" description="Disordered" evidence="1">
    <location>
        <begin position="300"/>
        <end position="355"/>
    </location>
</feature>
<feature type="compositionally biased region" description="Polar residues" evidence="1">
    <location>
        <begin position="324"/>
        <end position="336"/>
    </location>
</feature>
<dbReference type="PANTHER" id="PTHR38113">
    <property type="match status" value="1"/>
</dbReference>
<dbReference type="PANTHER" id="PTHR38113:SF1">
    <property type="entry name" value="DUF2293 DOMAIN-CONTAINING PROTEIN"/>
    <property type="match status" value="1"/>
</dbReference>
<feature type="region of interest" description="Disordered" evidence="1">
    <location>
        <begin position="1"/>
        <end position="45"/>
    </location>
</feature>
<protein>
    <recommendedName>
        <fullName evidence="2">DUF2293 domain-containing protein</fullName>
    </recommendedName>
</protein>
<evidence type="ECO:0000313" key="4">
    <source>
        <dbReference type="Proteomes" id="UP000811619"/>
    </source>
</evidence>
<keyword evidence="4" id="KW-1185">Reference proteome</keyword>
<gene>
    <name evidence="3" type="ORF">E4U42_005574</name>
</gene>
<feature type="region of interest" description="Disordered" evidence="1">
    <location>
        <begin position="365"/>
        <end position="384"/>
    </location>
</feature>
<evidence type="ECO:0000259" key="2">
    <source>
        <dbReference type="Pfam" id="PF10056"/>
    </source>
</evidence>
<feature type="compositionally biased region" description="Acidic residues" evidence="1">
    <location>
        <begin position="302"/>
        <end position="318"/>
    </location>
</feature>
<accession>A0A8K0J6E7</accession>
<feature type="region of interest" description="Disordered" evidence="1">
    <location>
        <begin position="449"/>
        <end position="508"/>
    </location>
</feature>
<organism evidence="3 4">
    <name type="scientific">Claviceps africana</name>
    <dbReference type="NCBI Taxonomy" id="83212"/>
    <lineage>
        <taxon>Eukaryota</taxon>
        <taxon>Fungi</taxon>
        <taxon>Dikarya</taxon>
        <taxon>Ascomycota</taxon>
        <taxon>Pezizomycotina</taxon>
        <taxon>Sordariomycetes</taxon>
        <taxon>Hypocreomycetidae</taxon>
        <taxon>Hypocreales</taxon>
        <taxon>Clavicipitaceae</taxon>
        <taxon>Claviceps</taxon>
    </lineage>
</organism>
<feature type="compositionally biased region" description="Basic and acidic residues" evidence="1">
    <location>
        <begin position="676"/>
        <end position="686"/>
    </location>
</feature>
<proteinExistence type="predicted"/>
<dbReference type="AlphaFoldDB" id="A0A8K0J6E7"/>
<feature type="compositionally biased region" description="Polar residues" evidence="1">
    <location>
        <begin position="687"/>
        <end position="699"/>
    </location>
</feature>
<feature type="domain" description="DUF2293" evidence="2">
    <location>
        <begin position="171"/>
        <end position="279"/>
    </location>
</feature>
<feature type="region of interest" description="Disordered" evidence="1">
    <location>
        <begin position="676"/>
        <end position="783"/>
    </location>
</feature>
<evidence type="ECO:0000256" key="1">
    <source>
        <dbReference type="SAM" id="MobiDB-lite"/>
    </source>
</evidence>